<reference evidence="5 6" key="1">
    <citation type="submission" date="2017-04" db="EMBL/GenBank/DDBJ databases">
        <title>Novel microbial lineages endemic to geothermal iron-oxide mats fill important gaps in the evolutionary history of Archaea.</title>
        <authorList>
            <person name="Jay Z.J."/>
            <person name="Beam J.P."/>
            <person name="Dlakic M."/>
            <person name="Rusch D.B."/>
            <person name="Kozubal M.A."/>
            <person name="Inskeep W.P."/>
        </authorList>
    </citation>
    <scope>NUCLEOTIDE SEQUENCE [LARGE SCALE GENOMIC DNA]</scope>
    <source>
        <strain evidence="5">BE_D</strain>
    </source>
</reference>
<sequence length="153" mass="16970">EPVSMLDVSIRAEVLNVMMDLKDKLGLSFLMITHDLALAKHVCDSLAIMYLGKIVEMGNAEEVINQPLHPYTQALIAAIPSGDPEGRKVKVLAKGEVPSSVNIPNGCRFHPRCPYAKELCARVEPELRSVGNEHYVACHYYEEALSYFKSQNA</sequence>
<name>A0A2R6A7F7_9ARCH</name>
<dbReference type="NCBIfam" id="TIGR01727">
    <property type="entry name" value="oligo_HPY"/>
    <property type="match status" value="1"/>
</dbReference>
<dbReference type="InterPro" id="IPR027417">
    <property type="entry name" value="P-loop_NTPase"/>
</dbReference>
<dbReference type="AlphaFoldDB" id="A0A2R6A7F7"/>
<evidence type="ECO:0000256" key="1">
    <source>
        <dbReference type="ARBA" id="ARBA00022448"/>
    </source>
</evidence>
<dbReference type="EMBL" id="NEXD01000170">
    <property type="protein sequence ID" value="PSN82223.1"/>
    <property type="molecule type" value="Genomic_DNA"/>
</dbReference>
<dbReference type="PANTHER" id="PTHR43776">
    <property type="entry name" value="TRANSPORT ATP-BINDING PROTEIN"/>
    <property type="match status" value="1"/>
</dbReference>
<dbReference type="InterPro" id="IPR013563">
    <property type="entry name" value="Oligopep_ABC_C"/>
</dbReference>
<keyword evidence="1" id="KW-0813">Transport</keyword>
<evidence type="ECO:0000313" key="6">
    <source>
        <dbReference type="Proteomes" id="UP000240569"/>
    </source>
</evidence>
<evidence type="ECO:0000259" key="4">
    <source>
        <dbReference type="Pfam" id="PF08352"/>
    </source>
</evidence>
<feature type="domain" description="Oligopeptide/dipeptide ABC transporter C-terminal" evidence="4">
    <location>
        <begin position="55"/>
        <end position="120"/>
    </location>
</feature>
<dbReference type="PANTHER" id="PTHR43776:SF8">
    <property type="entry name" value="ABC TRANSPORTER, ATP-BINDING PROTEIN"/>
    <property type="match status" value="1"/>
</dbReference>
<organism evidence="5 6">
    <name type="scientific">Candidatus Marsarchaeota G1 archaeon BE_D</name>
    <dbReference type="NCBI Taxonomy" id="1978156"/>
    <lineage>
        <taxon>Archaea</taxon>
        <taxon>Candidatus Marsarchaeota</taxon>
        <taxon>Candidatus Marsarchaeota group 1</taxon>
    </lineage>
</organism>
<keyword evidence="3 5" id="KW-0067">ATP-binding</keyword>
<dbReference type="GO" id="GO:0005524">
    <property type="term" value="F:ATP binding"/>
    <property type="evidence" value="ECO:0007669"/>
    <property type="project" value="UniProtKB-KW"/>
</dbReference>
<evidence type="ECO:0000256" key="3">
    <source>
        <dbReference type="ARBA" id="ARBA00022840"/>
    </source>
</evidence>
<dbReference type="Gene3D" id="3.40.50.300">
    <property type="entry name" value="P-loop containing nucleotide triphosphate hydrolases"/>
    <property type="match status" value="1"/>
</dbReference>
<dbReference type="GO" id="GO:0015833">
    <property type="term" value="P:peptide transport"/>
    <property type="evidence" value="ECO:0007669"/>
    <property type="project" value="InterPro"/>
</dbReference>
<comment type="caution">
    <text evidence="5">The sequence shown here is derived from an EMBL/GenBank/DDBJ whole genome shotgun (WGS) entry which is preliminary data.</text>
</comment>
<evidence type="ECO:0000313" key="5">
    <source>
        <dbReference type="EMBL" id="PSN82223.1"/>
    </source>
</evidence>
<dbReference type="InterPro" id="IPR050319">
    <property type="entry name" value="ABC_transp_ATP-bind"/>
</dbReference>
<dbReference type="SUPFAM" id="SSF52540">
    <property type="entry name" value="P-loop containing nucleoside triphosphate hydrolases"/>
    <property type="match status" value="1"/>
</dbReference>
<accession>A0A2R6A7F7</accession>
<gene>
    <name evidence="5" type="ORF">B9Q02_11980</name>
</gene>
<dbReference type="Proteomes" id="UP000240569">
    <property type="component" value="Unassembled WGS sequence"/>
</dbReference>
<protein>
    <submittedName>
        <fullName evidence="5">Oligopeptide ABC transporter ATP-binding protein</fullName>
    </submittedName>
</protein>
<proteinExistence type="predicted"/>
<feature type="non-terminal residue" evidence="5">
    <location>
        <position position="1"/>
    </location>
</feature>
<dbReference type="Pfam" id="PF08352">
    <property type="entry name" value="oligo_HPY"/>
    <property type="match status" value="1"/>
</dbReference>
<evidence type="ECO:0000256" key="2">
    <source>
        <dbReference type="ARBA" id="ARBA00022741"/>
    </source>
</evidence>
<keyword evidence="2" id="KW-0547">Nucleotide-binding</keyword>